<keyword evidence="10" id="KW-1185">Reference proteome</keyword>
<evidence type="ECO:0000256" key="2">
    <source>
        <dbReference type="ARBA" id="ARBA00009142"/>
    </source>
</evidence>
<comment type="subcellular location">
    <subcellularLocation>
        <location evidence="1 8">Cell membrane</location>
        <topology evidence="1 8">Multi-pass membrane protein</topology>
    </subcellularLocation>
</comment>
<organism evidence="9 10">
    <name type="scientific">Vineibacter terrae</name>
    <dbReference type="NCBI Taxonomy" id="2586908"/>
    <lineage>
        <taxon>Bacteria</taxon>
        <taxon>Pseudomonadati</taxon>
        <taxon>Pseudomonadota</taxon>
        <taxon>Alphaproteobacteria</taxon>
        <taxon>Hyphomicrobiales</taxon>
        <taxon>Vineibacter</taxon>
    </lineage>
</organism>
<dbReference type="InterPro" id="IPR052017">
    <property type="entry name" value="TSUP"/>
</dbReference>
<keyword evidence="4 8" id="KW-1003">Cell membrane</keyword>
<evidence type="ECO:0000313" key="10">
    <source>
        <dbReference type="Proteomes" id="UP000321638"/>
    </source>
</evidence>
<dbReference type="InterPro" id="IPR002781">
    <property type="entry name" value="TM_pro_TauE-like"/>
</dbReference>
<evidence type="ECO:0000256" key="6">
    <source>
        <dbReference type="ARBA" id="ARBA00022989"/>
    </source>
</evidence>
<feature type="transmembrane region" description="Helical" evidence="8">
    <location>
        <begin position="237"/>
        <end position="256"/>
    </location>
</feature>
<evidence type="ECO:0000256" key="1">
    <source>
        <dbReference type="ARBA" id="ARBA00004651"/>
    </source>
</evidence>
<evidence type="ECO:0000256" key="8">
    <source>
        <dbReference type="RuleBase" id="RU363041"/>
    </source>
</evidence>
<comment type="similarity">
    <text evidence="2 8">Belongs to the 4-toluene sulfonate uptake permease (TSUP) (TC 2.A.102) family.</text>
</comment>
<evidence type="ECO:0000313" key="9">
    <source>
        <dbReference type="EMBL" id="TXL74665.1"/>
    </source>
</evidence>
<keyword evidence="6 8" id="KW-1133">Transmembrane helix</keyword>
<dbReference type="OrthoDB" id="9807082at2"/>
<dbReference type="Proteomes" id="UP000321638">
    <property type="component" value="Unassembled WGS sequence"/>
</dbReference>
<keyword evidence="5 8" id="KW-0812">Transmembrane</keyword>
<dbReference type="Pfam" id="PF01925">
    <property type="entry name" value="TauE"/>
    <property type="match status" value="1"/>
</dbReference>
<accession>A0A5C8PMS9</accession>
<dbReference type="GO" id="GO:0005886">
    <property type="term" value="C:plasma membrane"/>
    <property type="evidence" value="ECO:0007669"/>
    <property type="project" value="UniProtKB-SubCell"/>
</dbReference>
<dbReference type="AlphaFoldDB" id="A0A5C8PMS9"/>
<feature type="transmembrane region" description="Helical" evidence="8">
    <location>
        <begin position="142"/>
        <end position="169"/>
    </location>
</feature>
<dbReference type="EMBL" id="VDUZ01000017">
    <property type="protein sequence ID" value="TXL74665.1"/>
    <property type="molecule type" value="Genomic_DNA"/>
</dbReference>
<keyword evidence="7 8" id="KW-0472">Membrane</keyword>
<feature type="transmembrane region" description="Helical" evidence="8">
    <location>
        <begin position="78"/>
        <end position="97"/>
    </location>
</feature>
<proteinExistence type="inferred from homology"/>
<keyword evidence="3" id="KW-0813">Transport</keyword>
<evidence type="ECO:0000256" key="4">
    <source>
        <dbReference type="ARBA" id="ARBA00022475"/>
    </source>
</evidence>
<feature type="transmembrane region" description="Helical" evidence="8">
    <location>
        <begin position="103"/>
        <end position="121"/>
    </location>
</feature>
<evidence type="ECO:0000256" key="5">
    <source>
        <dbReference type="ARBA" id="ARBA00022692"/>
    </source>
</evidence>
<comment type="caution">
    <text evidence="9">The sequence shown here is derived from an EMBL/GenBank/DDBJ whole genome shotgun (WGS) entry which is preliminary data.</text>
</comment>
<dbReference type="PANTHER" id="PTHR30269:SF0">
    <property type="entry name" value="MEMBRANE TRANSPORTER PROTEIN YFCA-RELATED"/>
    <property type="match status" value="1"/>
</dbReference>
<dbReference type="PANTHER" id="PTHR30269">
    <property type="entry name" value="TRANSMEMBRANE PROTEIN YFCA"/>
    <property type="match status" value="1"/>
</dbReference>
<dbReference type="RefSeq" id="WP_147848038.1">
    <property type="nucleotide sequence ID" value="NZ_VDUZ01000017.1"/>
</dbReference>
<feature type="transmembrane region" description="Helical" evidence="8">
    <location>
        <begin position="189"/>
        <end position="207"/>
    </location>
</feature>
<gene>
    <name evidence="9" type="ORF">FHP25_16455</name>
</gene>
<protein>
    <recommendedName>
        <fullName evidence="8">Probable membrane transporter protein</fullName>
    </recommendedName>
</protein>
<evidence type="ECO:0000256" key="3">
    <source>
        <dbReference type="ARBA" id="ARBA00022448"/>
    </source>
</evidence>
<evidence type="ECO:0000256" key="7">
    <source>
        <dbReference type="ARBA" id="ARBA00023136"/>
    </source>
</evidence>
<name>A0A5C8PMS9_9HYPH</name>
<feature type="transmembrane region" description="Helical" evidence="8">
    <location>
        <begin position="214"/>
        <end position="231"/>
    </location>
</feature>
<reference evidence="9 10" key="1">
    <citation type="submission" date="2019-06" db="EMBL/GenBank/DDBJ databases">
        <title>New taxonomy in bacterial strain CC-CFT640, isolated from vineyard.</title>
        <authorList>
            <person name="Lin S.-Y."/>
            <person name="Tsai C.-F."/>
            <person name="Young C.-C."/>
        </authorList>
    </citation>
    <scope>NUCLEOTIDE SEQUENCE [LARGE SCALE GENOMIC DNA]</scope>
    <source>
        <strain evidence="9 10">CC-CFT640</strain>
    </source>
</reference>
<sequence>MLLGLPYLDAFLLFGAGLLAAAANAIAGGGTFLTFPAFLATGVPAVTANASNAVAIWPGRLLVIAAYRRELARQADRALRTGAICIAGGITGAWALLQSSDQAFLRTVPWLLLIATLLLLFDRPIQRLVGIGTPGSRPSPAWRATLTVALFLCAAYGGFFGGGLGVILMPLLSLSGVRDIQELNALKNLLVTLIAGVAVTLFVISGAVSWPGTLVMMAGGVIGGYCGGAVARHVPAPALRAVVIFSGFALAAYYFWNIYLRPAAG</sequence>